<dbReference type="InterPro" id="IPR001466">
    <property type="entry name" value="Beta-lactam-related"/>
</dbReference>
<dbReference type="SUPFAM" id="SSF56601">
    <property type="entry name" value="beta-lactamase/transpeptidase-like"/>
    <property type="match status" value="1"/>
</dbReference>
<gene>
    <name evidence="4" type="ORF">BD626DRAFT_60121</name>
</gene>
<evidence type="ECO:0000256" key="1">
    <source>
        <dbReference type="ARBA" id="ARBA00038215"/>
    </source>
</evidence>
<comment type="similarity">
    <text evidence="1">Belongs to the peptidase S12 family.</text>
</comment>
<dbReference type="Pfam" id="PF00144">
    <property type="entry name" value="Beta-lactamase"/>
    <property type="match status" value="1"/>
</dbReference>
<dbReference type="EMBL" id="VDMD01000013">
    <property type="protein sequence ID" value="TRM62338.1"/>
    <property type="molecule type" value="Genomic_DNA"/>
</dbReference>
<reference evidence="4 5" key="1">
    <citation type="journal article" date="2019" name="New Phytol.">
        <title>Comparative genomics reveals unique wood-decay strategies and fruiting body development in the Schizophyllaceae.</title>
        <authorList>
            <person name="Almasi E."/>
            <person name="Sahu N."/>
            <person name="Krizsan K."/>
            <person name="Balint B."/>
            <person name="Kovacs G.M."/>
            <person name="Kiss B."/>
            <person name="Cseklye J."/>
            <person name="Drula E."/>
            <person name="Henrissat B."/>
            <person name="Nagy I."/>
            <person name="Chovatia M."/>
            <person name="Adam C."/>
            <person name="LaButti K."/>
            <person name="Lipzen A."/>
            <person name="Riley R."/>
            <person name="Grigoriev I.V."/>
            <person name="Nagy L.G."/>
        </authorList>
    </citation>
    <scope>NUCLEOTIDE SEQUENCE [LARGE SCALE GENOMIC DNA]</scope>
    <source>
        <strain evidence="4 5">NL-1724</strain>
    </source>
</reference>
<dbReference type="OrthoDB" id="5946976at2759"/>
<evidence type="ECO:0000256" key="2">
    <source>
        <dbReference type="SAM" id="SignalP"/>
    </source>
</evidence>
<dbReference type="AlphaFoldDB" id="A0A550CC06"/>
<feature type="chain" id="PRO_5022006719" evidence="2">
    <location>
        <begin position="24"/>
        <end position="599"/>
    </location>
</feature>
<dbReference type="InterPro" id="IPR050491">
    <property type="entry name" value="AmpC-like"/>
</dbReference>
<protein>
    <submittedName>
        <fullName evidence="4">Beta-lactamase/transpeptidase-like protein</fullName>
    </submittedName>
</protein>
<organism evidence="4 5">
    <name type="scientific">Schizophyllum amplum</name>
    <dbReference type="NCBI Taxonomy" id="97359"/>
    <lineage>
        <taxon>Eukaryota</taxon>
        <taxon>Fungi</taxon>
        <taxon>Dikarya</taxon>
        <taxon>Basidiomycota</taxon>
        <taxon>Agaricomycotina</taxon>
        <taxon>Agaricomycetes</taxon>
        <taxon>Agaricomycetidae</taxon>
        <taxon>Agaricales</taxon>
        <taxon>Schizophyllaceae</taxon>
        <taxon>Schizophyllum</taxon>
    </lineage>
</organism>
<proteinExistence type="inferred from homology"/>
<name>A0A550CC06_9AGAR</name>
<dbReference type="Gene3D" id="3.40.710.10">
    <property type="entry name" value="DD-peptidase/beta-lactamase superfamily"/>
    <property type="match status" value="1"/>
</dbReference>
<dbReference type="STRING" id="97359.A0A550CC06"/>
<dbReference type="InterPro" id="IPR012338">
    <property type="entry name" value="Beta-lactam/transpept-like"/>
</dbReference>
<sequence>MLWWSSFACSLFVCLALSAGASQAPFSSDIRHGAPDVLNSKTDAFIQRIMHDWQTPAGLAVAVVRLIDGQWHTETKGYGNATLNGTAVDENTLFAIGSNSKLFDIVATGLLIHNETLQPRIDWDTKIGSLIAEWGLMDPLASAETTIVDLMSHRTGMPRHDHMYGYGDSVLDVISRLRYIRPSAPFRTAYQYSNNAYTTLSYLPSLLIDSHPSFTEYVRENVLAPLGMTATTYYSVVAEASGHLADGFSREGVNETDDLFGMGTPRVFSPYWSPAGDDGNVVSGLGGVISSANDIALWLQALLLEGKNPSTNATVIPAEVIKKVSTGVTVKAPKAAYPELSPIVYGGGQSRGTYRGHEYIEHDGAVPGFQTSITRLPWDNIGVAVLTNDDYYGFDIHELVKYYLIDEALGLEKIDWNTRLMEKVRKAYHDRRVQPRPSSPAPPSVDFAALEGTYRSLAYGTYELCYLGPDARASAGGSDCNDMRKDAHLRLPGWVDADRPTFLMQWDKVWTSHLKLDHFDGNVFNVTILQSTPTNAASQPYWVDQSEATASRSGYAQFVVDDGAVSFGLTGGFWGAGAGVDSPQGEGIRGKAEIWFDRL</sequence>
<feature type="domain" description="Beta-lactamase-related" evidence="3">
    <location>
        <begin position="57"/>
        <end position="392"/>
    </location>
</feature>
<keyword evidence="5" id="KW-1185">Reference proteome</keyword>
<comment type="caution">
    <text evidence="4">The sequence shown here is derived from an EMBL/GenBank/DDBJ whole genome shotgun (WGS) entry which is preliminary data.</text>
</comment>
<dbReference type="PANTHER" id="PTHR46825:SF15">
    <property type="entry name" value="BETA-LACTAMASE-RELATED DOMAIN-CONTAINING PROTEIN"/>
    <property type="match status" value="1"/>
</dbReference>
<feature type="signal peptide" evidence="2">
    <location>
        <begin position="1"/>
        <end position="23"/>
    </location>
</feature>
<dbReference type="Proteomes" id="UP000320762">
    <property type="component" value="Unassembled WGS sequence"/>
</dbReference>
<evidence type="ECO:0000259" key="3">
    <source>
        <dbReference type="Pfam" id="PF00144"/>
    </source>
</evidence>
<keyword evidence="2" id="KW-0732">Signal</keyword>
<accession>A0A550CC06</accession>
<dbReference type="PANTHER" id="PTHR46825">
    <property type="entry name" value="D-ALANYL-D-ALANINE-CARBOXYPEPTIDASE/ENDOPEPTIDASE AMPH"/>
    <property type="match status" value="1"/>
</dbReference>
<evidence type="ECO:0000313" key="5">
    <source>
        <dbReference type="Proteomes" id="UP000320762"/>
    </source>
</evidence>
<evidence type="ECO:0000313" key="4">
    <source>
        <dbReference type="EMBL" id="TRM62338.1"/>
    </source>
</evidence>